<feature type="compositionally biased region" description="Basic and acidic residues" evidence="1">
    <location>
        <begin position="26"/>
        <end position="36"/>
    </location>
</feature>
<keyword evidence="3" id="KW-1185">Reference proteome</keyword>
<evidence type="ECO:0000256" key="1">
    <source>
        <dbReference type="SAM" id="MobiDB-lite"/>
    </source>
</evidence>
<organism evidence="2 3">
    <name type="scientific">Salix udensis</name>
    <dbReference type="NCBI Taxonomy" id="889485"/>
    <lineage>
        <taxon>Eukaryota</taxon>
        <taxon>Viridiplantae</taxon>
        <taxon>Streptophyta</taxon>
        <taxon>Embryophyta</taxon>
        <taxon>Tracheophyta</taxon>
        <taxon>Spermatophyta</taxon>
        <taxon>Magnoliopsida</taxon>
        <taxon>eudicotyledons</taxon>
        <taxon>Gunneridae</taxon>
        <taxon>Pentapetalae</taxon>
        <taxon>rosids</taxon>
        <taxon>fabids</taxon>
        <taxon>Malpighiales</taxon>
        <taxon>Salicaceae</taxon>
        <taxon>Saliceae</taxon>
        <taxon>Salix</taxon>
    </lineage>
</organism>
<protein>
    <submittedName>
        <fullName evidence="2">Uncharacterized protein</fullName>
    </submittedName>
</protein>
<dbReference type="AlphaFoldDB" id="A0AAD6KF69"/>
<reference evidence="2 3" key="1">
    <citation type="journal article" date="2023" name="Int. J. Mol. Sci.">
        <title>De Novo Assembly and Annotation of 11 Diverse Shrub Willow (Salix) Genomes Reveals Novel Gene Organization in Sex-Linked Regions.</title>
        <authorList>
            <person name="Hyden B."/>
            <person name="Feng K."/>
            <person name="Yates T.B."/>
            <person name="Jawdy S."/>
            <person name="Cereghino C."/>
            <person name="Smart L.B."/>
            <person name="Muchero W."/>
        </authorList>
    </citation>
    <scope>NUCLEOTIDE SEQUENCE [LARGE SCALE GENOMIC DNA]</scope>
    <source>
        <tissue evidence="2">Shoot tip</tissue>
    </source>
</reference>
<accession>A0AAD6KF69</accession>
<dbReference type="EMBL" id="JAPFFJ010000007">
    <property type="protein sequence ID" value="KAJ6422318.1"/>
    <property type="molecule type" value="Genomic_DNA"/>
</dbReference>
<name>A0AAD6KF69_9ROSI</name>
<comment type="caution">
    <text evidence="2">The sequence shown here is derived from an EMBL/GenBank/DDBJ whole genome shotgun (WGS) entry which is preliminary data.</text>
</comment>
<sequence length="133" mass="15199">MGRRKQARPHRSGGLIIQNNAAAAEAELKNQRKASSDDSQPTELVDTDEQPYFVEVERNSWASNLHRDASELVLHGLNLRQEYSSFRITDGFYHDSKYSLRFRLSNVKESFLARIKLGHWPVFSSSDVSFGID</sequence>
<evidence type="ECO:0000313" key="2">
    <source>
        <dbReference type="EMBL" id="KAJ6422318.1"/>
    </source>
</evidence>
<gene>
    <name evidence="2" type="ORF">OIU84_027302</name>
</gene>
<proteinExistence type="predicted"/>
<feature type="region of interest" description="Disordered" evidence="1">
    <location>
        <begin position="26"/>
        <end position="47"/>
    </location>
</feature>
<dbReference type="Proteomes" id="UP001162972">
    <property type="component" value="Chromosome 19"/>
</dbReference>
<evidence type="ECO:0000313" key="3">
    <source>
        <dbReference type="Proteomes" id="UP001162972"/>
    </source>
</evidence>